<dbReference type="Pfam" id="PF00497">
    <property type="entry name" value="SBP_bac_3"/>
    <property type="match status" value="1"/>
</dbReference>
<dbReference type="PANTHER" id="PTHR30085:SF7">
    <property type="entry name" value="AMINO-ACID ABC TRANSPORTER-BINDING PROTEIN YHDW-RELATED"/>
    <property type="match status" value="1"/>
</dbReference>
<dbReference type="InterPro" id="IPR051455">
    <property type="entry name" value="Bact_solute-bind_prot3"/>
</dbReference>
<dbReference type="PANTHER" id="PTHR30085">
    <property type="entry name" value="AMINO ACID ABC TRANSPORTER PERMEASE"/>
    <property type="match status" value="1"/>
</dbReference>
<dbReference type="GO" id="GO:0006865">
    <property type="term" value="P:amino acid transport"/>
    <property type="evidence" value="ECO:0007669"/>
    <property type="project" value="TreeGrafter"/>
</dbReference>
<comment type="caution">
    <text evidence="6">The sequence shown here is derived from an EMBL/GenBank/DDBJ whole genome shotgun (WGS) entry which is preliminary data.</text>
</comment>
<dbReference type="SMART" id="SM00062">
    <property type="entry name" value="PBPb"/>
    <property type="match status" value="1"/>
</dbReference>
<sequence length="362" mass="38964">MLHVNTYVPIYRTNKEGIMKSLIAIGATVAALTTLSATTASAQSATVTQIMERGTMLCSGHNGSYFGFVEVNDKNEWKGLDIDLCRALTTAILGDPEKAQIVPLSWAQRFPALQSGDVDVIIKATGWTMGRDTELGLQFSLPYFFGGTQIMAHGDLGITDATGLEGGTVCVEAGTTIERIVANYLQTIGVTTNNISYESAAELRSAYLANRCDAFAAWGPFLAVLRATEIDNPDAHVILNDQLSSEPIAAAMRQGDDGFVDMVNWTIASLLIAEEEGITSANVDEMVANPPNPRVARLLGVEPGMGERLGIRDTWAREMIAAVGNFGEIYDRNLGEGSPYKLERGLNNLWSHGGVLYAPILD</sequence>
<keyword evidence="7" id="KW-1185">Reference proteome</keyword>
<feature type="domain" description="Solute-binding protein family 3/N-terminal" evidence="5">
    <location>
        <begin position="56"/>
        <end position="286"/>
    </location>
</feature>
<evidence type="ECO:0000256" key="3">
    <source>
        <dbReference type="ARBA" id="ARBA00022729"/>
    </source>
</evidence>
<comment type="similarity">
    <text evidence="1">Belongs to the bacterial solute-binding protein 3 family.</text>
</comment>
<evidence type="ECO:0000256" key="2">
    <source>
        <dbReference type="ARBA" id="ARBA00022448"/>
    </source>
</evidence>
<dbReference type="AlphaFoldDB" id="A0A4R3IYN3"/>
<evidence type="ECO:0000259" key="5">
    <source>
        <dbReference type="SMART" id="SM00062"/>
    </source>
</evidence>
<dbReference type="SUPFAM" id="SSF53850">
    <property type="entry name" value="Periplasmic binding protein-like II"/>
    <property type="match status" value="1"/>
</dbReference>
<keyword evidence="2" id="KW-0813">Transport</keyword>
<accession>A0A4R3IYN3</accession>
<evidence type="ECO:0000256" key="4">
    <source>
        <dbReference type="SAM" id="SignalP"/>
    </source>
</evidence>
<evidence type="ECO:0000313" key="6">
    <source>
        <dbReference type="EMBL" id="TCS57614.1"/>
    </source>
</evidence>
<protein>
    <submittedName>
        <fullName evidence="6">General L-amino acid transport system substrate-binding protein</fullName>
    </submittedName>
</protein>
<dbReference type="Proteomes" id="UP000295696">
    <property type="component" value="Unassembled WGS sequence"/>
</dbReference>
<gene>
    <name evidence="6" type="ORF">EDD52_12622</name>
</gene>
<keyword evidence="3 4" id="KW-0732">Signal</keyword>
<proteinExistence type="inferred from homology"/>
<name>A0A4R3IYN3_9RHOB</name>
<evidence type="ECO:0000313" key="7">
    <source>
        <dbReference type="Proteomes" id="UP000295696"/>
    </source>
</evidence>
<dbReference type="EMBL" id="SLZU01000026">
    <property type="protein sequence ID" value="TCS57614.1"/>
    <property type="molecule type" value="Genomic_DNA"/>
</dbReference>
<evidence type="ECO:0000256" key="1">
    <source>
        <dbReference type="ARBA" id="ARBA00010333"/>
    </source>
</evidence>
<organism evidence="6 7">
    <name type="scientific">Primorskyibacter sedentarius</name>
    <dbReference type="NCBI Taxonomy" id="745311"/>
    <lineage>
        <taxon>Bacteria</taxon>
        <taxon>Pseudomonadati</taxon>
        <taxon>Pseudomonadota</taxon>
        <taxon>Alphaproteobacteria</taxon>
        <taxon>Rhodobacterales</taxon>
        <taxon>Roseobacteraceae</taxon>
        <taxon>Primorskyibacter</taxon>
    </lineage>
</organism>
<dbReference type="Gene3D" id="3.40.190.10">
    <property type="entry name" value="Periplasmic binding protein-like II"/>
    <property type="match status" value="2"/>
</dbReference>
<reference evidence="6 7" key="1">
    <citation type="submission" date="2019-03" db="EMBL/GenBank/DDBJ databases">
        <title>Genomic Encyclopedia of Type Strains, Phase IV (KMG-IV): sequencing the most valuable type-strain genomes for metagenomic binning, comparative biology and taxonomic classification.</title>
        <authorList>
            <person name="Goeker M."/>
        </authorList>
    </citation>
    <scope>NUCLEOTIDE SEQUENCE [LARGE SCALE GENOMIC DNA]</scope>
    <source>
        <strain evidence="6 7">DSM 104836</strain>
    </source>
</reference>
<feature type="chain" id="PRO_5020207815" evidence="4">
    <location>
        <begin position="43"/>
        <end position="362"/>
    </location>
</feature>
<feature type="signal peptide" evidence="4">
    <location>
        <begin position="1"/>
        <end position="42"/>
    </location>
</feature>
<dbReference type="InterPro" id="IPR001638">
    <property type="entry name" value="Solute-binding_3/MltF_N"/>
</dbReference>